<evidence type="ECO:0000313" key="1">
    <source>
        <dbReference type="EMBL" id="SNT01184.1"/>
    </source>
</evidence>
<dbReference type="RefSeq" id="WP_141134900.1">
    <property type="nucleotide sequence ID" value="NZ_FZOY01000005.1"/>
</dbReference>
<protein>
    <submittedName>
        <fullName evidence="1">Uncharacterized protein</fullName>
    </submittedName>
</protein>
<reference evidence="1 2" key="1">
    <citation type="submission" date="2017-06" db="EMBL/GenBank/DDBJ databases">
        <authorList>
            <person name="Kim H.J."/>
            <person name="Triplett B.A."/>
        </authorList>
    </citation>
    <scope>NUCLEOTIDE SEQUENCE [LARGE SCALE GENOMIC DNA]</scope>
    <source>
        <strain evidence="1 2">DSM 29339</strain>
    </source>
</reference>
<evidence type="ECO:0000313" key="2">
    <source>
        <dbReference type="Proteomes" id="UP000198426"/>
    </source>
</evidence>
<dbReference type="EMBL" id="FZOY01000005">
    <property type="protein sequence ID" value="SNT01184.1"/>
    <property type="molecule type" value="Genomic_DNA"/>
</dbReference>
<dbReference type="Proteomes" id="UP000198426">
    <property type="component" value="Unassembled WGS sequence"/>
</dbReference>
<proteinExistence type="predicted"/>
<sequence length="463" mass="51500">MPDEHTAERPASQTAEAQGPLMKLIARTKRTEDPAKLLDLCLEGGKPLLEERPNLPRHVLSFARKAEDQDKADATRIRVARHFPEILGLADLQWLQRLGLQEEEAQAIRRILAGDQVTGQRRVNLITRLLDLKQFDTLSEALDAFASQATDDPTFYAAHCKSLAHDRRREEAKEVLKRFRERYAGTDHDHVIREITFALEGADADPDWLPENASEMFQTAVRLGQIGKELLNGESDQIDGWRLLEGDIIYRPGTSDTALVLFVGPQSVKNAKAWARVIAECDRLGIGQVLLSRRLDRNLTGLGPWKGRPEETTKALARALEAVGIRRIATAGSSGSTLAATIGAAAIDADGAFLMPAVTHFPDPDEEPNPRAARAAAREYRHLPPGIYDAKPFLQGKSVLLWAHLPEQSEFDRRQIEHLADYPHLHVVRHDHGAHGILPWLAEKNILEAAVSDFFKALGWIDG</sequence>
<organism evidence="1 2">
    <name type="scientific">Tropicimonas sediminicola</name>
    <dbReference type="NCBI Taxonomy" id="1031541"/>
    <lineage>
        <taxon>Bacteria</taxon>
        <taxon>Pseudomonadati</taxon>
        <taxon>Pseudomonadota</taxon>
        <taxon>Alphaproteobacteria</taxon>
        <taxon>Rhodobacterales</taxon>
        <taxon>Roseobacteraceae</taxon>
        <taxon>Tropicimonas</taxon>
    </lineage>
</organism>
<name>A0A239J964_9RHOB</name>
<dbReference type="AlphaFoldDB" id="A0A239J964"/>
<gene>
    <name evidence="1" type="ORF">SAMN05421757_105116</name>
</gene>
<keyword evidence="2" id="KW-1185">Reference proteome</keyword>
<accession>A0A239J964</accession>